<dbReference type="Proteomes" id="UP000823775">
    <property type="component" value="Unassembled WGS sequence"/>
</dbReference>
<dbReference type="Pfam" id="PF12061">
    <property type="entry name" value="NB-LRR"/>
    <property type="match status" value="1"/>
</dbReference>
<name>A0ABS8S4W6_DATST</name>
<evidence type="ECO:0000256" key="3">
    <source>
        <dbReference type="ARBA" id="ARBA00004496"/>
    </source>
</evidence>
<reference evidence="18 19" key="1">
    <citation type="journal article" date="2021" name="BMC Genomics">
        <title>Datura genome reveals duplications of psychoactive alkaloid biosynthetic genes and high mutation rate following tissue culture.</title>
        <authorList>
            <person name="Rajewski A."/>
            <person name="Carter-House D."/>
            <person name="Stajich J."/>
            <person name="Litt A."/>
        </authorList>
    </citation>
    <scope>NUCLEOTIDE SEQUENCE [LARGE SCALE GENOMIC DNA]</scope>
    <source>
        <strain evidence="18">AR-01</strain>
    </source>
</reference>
<evidence type="ECO:0000256" key="12">
    <source>
        <dbReference type="ARBA" id="ARBA00023054"/>
    </source>
</evidence>
<evidence type="ECO:0000256" key="11">
    <source>
        <dbReference type="ARBA" id="ARBA00022840"/>
    </source>
</evidence>
<evidence type="ECO:0000256" key="4">
    <source>
        <dbReference type="ARBA" id="ARBA00008894"/>
    </source>
</evidence>
<feature type="domain" description="Disease resistance R13L4/SHOC-2-like LRR" evidence="17">
    <location>
        <begin position="950"/>
        <end position="1202"/>
    </location>
</feature>
<protein>
    <submittedName>
        <fullName evidence="18">Uncharacterized protein</fullName>
    </submittedName>
</protein>
<dbReference type="InterPro" id="IPR058922">
    <property type="entry name" value="WHD_DRP"/>
</dbReference>
<keyword evidence="8" id="KW-0677">Repeat</keyword>
<evidence type="ECO:0000256" key="2">
    <source>
        <dbReference type="ARBA" id="ARBA00004170"/>
    </source>
</evidence>
<dbReference type="SUPFAM" id="SSF52540">
    <property type="entry name" value="P-loop containing nucleoside triphosphate hydrolases"/>
    <property type="match status" value="1"/>
</dbReference>
<keyword evidence="13" id="KW-0472">Membrane</keyword>
<keyword evidence="9" id="KW-0547">Nucleotide-binding</keyword>
<dbReference type="CDD" id="cd14798">
    <property type="entry name" value="RX-CC_like"/>
    <property type="match status" value="1"/>
</dbReference>
<keyword evidence="5" id="KW-0963">Cytoplasm</keyword>
<dbReference type="InterPro" id="IPR021929">
    <property type="entry name" value="R1A-like_N"/>
</dbReference>
<dbReference type="Gene3D" id="3.80.10.10">
    <property type="entry name" value="Ribonuclease Inhibitor"/>
    <property type="match status" value="1"/>
</dbReference>
<evidence type="ECO:0000256" key="1">
    <source>
        <dbReference type="ARBA" id="ARBA00002074"/>
    </source>
</evidence>
<keyword evidence="7" id="KW-0381">Hypersensitive response</keyword>
<dbReference type="PRINTS" id="PR00364">
    <property type="entry name" value="DISEASERSIST"/>
</dbReference>
<dbReference type="Pfam" id="PF00931">
    <property type="entry name" value="NB-ARC"/>
    <property type="match status" value="1"/>
</dbReference>
<dbReference type="Gene3D" id="3.40.50.300">
    <property type="entry name" value="P-loop containing nucleotide triphosphate hydrolases"/>
    <property type="match status" value="1"/>
</dbReference>
<evidence type="ECO:0000259" key="15">
    <source>
        <dbReference type="Pfam" id="PF12061"/>
    </source>
</evidence>
<evidence type="ECO:0000256" key="13">
    <source>
        <dbReference type="ARBA" id="ARBA00023136"/>
    </source>
</evidence>
<dbReference type="InterPro" id="IPR032675">
    <property type="entry name" value="LRR_dom_sf"/>
</dbReference>
<evidence type="ECO:0000259" key="16">
    <source>
        <dbReference type="Pfam" id="PF23559"/>
    </source>
</evidence>
<dbReference type="Gene3D" id="1.10.8.430">
    <property type="entry name" value="Helical domain of apoptotic protease-activating factors"/>
    <property type="match status" value="1"/>
</dbReference>
<dbReference type="PANTHER" id="PTHR23155">
    <property type="entry name" value="DISEASE RESISTANCE PROTEIN RP"/>
    <property type="match status" value="1"/>
</dbReference>
<gene>
    <name evidence="18" type="ORF">HAX54_023448</name>
</gene>
<feature type="domain" description="Late blight resistance protein R1A-like N-terminal" evidence="15">
    <location>
        <begin position="116"/>
        <end position="372"/>
    </location>
</feature>
<dbReference type="InterPro" id="IPR002182">
    <property type="entry name" value="NB-ARC"/>
</dbReference>
<comment type="similarity">
    <text evidence="4">Belongs to the disease resistance NB-LRR family.</text>
</comment>
<dbReference type="Pfam" id="PF23559">
    <property type="entry name" value="WHD_DRP"/>
    <property type="match status" value="1"/>
</dbReference>
<dbReference type="InterPro" id="IPR036388">
    <property type="entry name" value="WH-like_DNA-bd_sf"/>
</dbReference>
<dbReference type="Pfam" id="PF23598">
    <property type="entry name" value="LRR_14"/>
    <property type="match status" value="1"/>
</dbReference>
<dbReference type="PANTHER" id="PTHR23155:SF1152">
    <property type="entry name" value="AAA+ ATPASE DOMAIN-CONTAINING PROTEIN"/>
    <property type="match status" value="1"/>
</dbReference>
<evidence type="ECO:0000313" key="18">
    <source>
        <dbReference type="EMBL" id="MCD7454086.1"/>
    </source>
</evidence>
<dbReference type="SUPFAM" id="SSF52058">
    <property type="entry name" value="L domain-like"/>
    <property type="match status" value="1"/>
</dbReference>
<evidence type="ECO:0000256" key="10">
    <source>
        <dbReference type="ARBA" id="ARBA00022821"/>
    </source>
</evidence>
<feature type="domain" description="Disease resistance protein winged helix" evidence="16">
    <location>
        <begin position="793"/>
        <end position="862"/>
    </location>
</feature>
<dbReference type="InterPro" id="IPR044974">
    <property type="entry name" value="Disease_R_plants"/>
</dbReference>
<dbReference type="EMBL" id="JACEIK010000285">
    <property type="protein sequence ID" value="MCD7454086.1"/>
    <property type="molecule type" value="Genomic_DNA"/>
</dbReference>
<dbReference type="InterPro" id="IPR038005">
    <property type="entry name" value="RX-like_CC"/>
</dbReference>
<evidence type="ECO:0000256" key="6">
    <source>
        <dbReference type="ARBA" id="ARBA00022614"/>
    </source>
</evidence>
<keyword evidence="10" id="KW-0611">Plant defense</keyword>
<sequence length="1271" mass="146731">MAYPYDRDPLKCIEMISEWATWEYDTRPVYMELRFFRTFFIAAAKWCKDDNDELTQLLHYLQALIRDARTEFHSRVCANQKFRKVLAFDNFDKISLLKPQIHQVLQRFISSSFKPSLNCELVEEHLKLLIENFGDVLQFQKALTSSQKEDINFVQEKLEFLKNFLFFVKKWSVEQDKLQAVLNHIEVVADIATTYVSFPCLGNTSDKDMSSGVLFDLLIQSIKPNKPEVTKAYVHLLKGLVPPGSYSYLMYEFIGTFVDFLLQDLNEMLQSQATTSAAPVKDHFETLHKELRFILTFLISPPEQPIMVGKLDDISAVIETTVMEAGSIVRRFHKRDMNENSAKELELEVIGLSQEVKTIQPKSGEIYLNIRKLPTESIFPQIDVLGFLNSLLENVQQLMHSKIDSIALVKLQLQTVLQELEFFKSFLKNVADHDHVDEDDQLNVLSTHVIHLAYRIEYIIDSLLVKPSSLWHRLLDDVILETIFIKTQILENLDEKTSALRGHETPSVFARVPSEGNSSLFDEELVGFEDEGKIIVAKLTKGPAELDIISIIGMPGLGKTTLAKKVFSDESVSQRFQVRAWCCVSQLYQKKNLLLEILCQFVEDTYKISKMDEQELAHELKRRLQRRRYLIVTDDIWKTDVWDDLKMCFPDDRNGSRIIMTTRLNEVALYAKQCSEPHCLRFLSEQESWSLLQKKLFHAEDCPTELLKVGKEISDRCQGLPLYIVLVAGILDKMDVKPNNRIEDKANSWKRVADSLSSKLDSDGEHNWMDILELSYKHLPHHLKSCFLYFGAFLEDQEIPVSKLIILWISEGFVQKAESKKQEDIAEEYLMNLISRSLVMVDKRRSLGGVKSCRVHDLLHKFCLEKAEEGSLLQVTTSKPDKQVPLYSHSYNYGFDTHDIGPPRTPIIHEQRRLRIICDRRQFVLSRPSGPTVRSLLLHATRRAFSGEKFNISFVCHNFKLLKVLDLECIHLGDVFVEEISLLVHLRFLAVRGGMQSIPSSIVKLWNLETLLVKGEKGEVSLPEAIFQMKKLRHLHINDRVIFDVTLCQLHHVITFSTPSLSFYGNKMKSFPGIRKLRCIFLESWGYCMELRKSCNRFPILDFLNQLESLKVLYHGRILSPCKFSFPSNLKKLTLSKFRLPWSEISAISALENLEVLKLVFRAFEGDRWDVNDVEFKRLKFLKLDFLNIARWNASDDAFPSLECLLLQKCKRLEEIPSGFGYNTSLQMIQVKWCSSSAAKSATEIKDIQVNEMGNHNFRTSIQQADRDPSA</sequence>
<keyword evidence="6" id="KW-0433">Leucine-rich repeat</keyword>
<evidence type="ECO:0000259" key="14">
    <source>
        <dbReference type="Pfam" id="PF00931"/>
    </source>
</evidence>
<evidence type="ECO:0000256" key="8">
    <source>
        <dbReference type="ARBA" id="ARBA00022737"/>
    </source>
</evidence>
<keyword evidence="19" id="KW-1185">Reference proteome</keyword>
<feature type="domain" description="NB-ARC" evidence="14">
    <location>
        <begin position="535"/>
        <end position="701"/>
    </location>
</feature>
<dbReference type="Gene3D" id="1.20.5.4130">
    <property type="match status" value="1"/>
</dbReference>
<comment type="function">
    <text evidence="1">Confers resistance to late blight (Phytophthora infestans) races carrying the avirulence gene Avr1. Resistance proteins guard the plant against pathogens that contain an appropriate avirulence protein via an indirect interaction with this avirulence protein. That triggers a defense system including the hypersensitive response, which restricts the pathogen growth.</text>
</comment>
<keyword evidence="12" id="KW-0175">Coiled coil</keyword>
<dbReference type="Gene3D" id="1.10.10.10">
    <property type="entry name" value="Winged helix-like DNA-binding domain superfamily/Winged helix DNA-binding domain"/>
    <property type="match status" value="1"/>
</dbReference>
<comment type="caution">
    <text evidence="18">The sequence shown here is derived from an EMBL/GenBank/DDBJ whole genome shotgun (WGS) entry which is preliminary data.</text>
</comment>
<dbReference type="InterPro" id="IPR027417">
    <property type="entry name" value="P-loop_NTPase"/>
</dbReference>
<evidence type="ECO:0000256" key="9">
    <source>
        <dbReference type="ARBA" id="ARBA00022741"/>
    </source>
</evidence>
<dbReference type="InterPro" id="IPR055414">
    <property type="entry name" value="LRR_R13L4/SHOC2-like"/>
</dbReference>
<accession>A0ABS8S4W6</accession>
<evidence type="ECO:0000313" key="19">
    <source>
        <dbReference type="Proteomes" id="UP000823775"/>
    </source>
</evidence>
<keyword evidence="11" id="KW-0067">ATP-binding</keyword>
<organism evidence="18 19">
    <name type="scientific">Datura stramonium</name>
    <name type="common">Jimsonweed</name>
    <name type="synonym">Common thornapple</name>
    <dbReference type="NCBI Taxonomy" id="4076"/>
    <lineage>
        <taxon>Eukaryota</taxon>
        <taxon>Viridiplantae</taxon>
        <taxon>Streptophyta</taxon>
        <taxon>Embryophyta</taxon>
        <taxon>Tracheophyta</taxon>
        <taxon>Spermatophyta</taxon>
        <taxon>Magnoliopsida</taxon>
        <taxon>eudicotyledons</taxon>
        <taxon>Gunneridae</taxon>
        <taxon>Pentapetalae</taxon>
        <taxon>asterids</taxon>
        <taxon>lamiids</taxon>
        <taxon>Solanales</taxon>
        <taxon>Solanaceae</taxon>
        <taxon>Solanoideae</taxon>
        <taxon>Datureae</taxon>
        <taxon>Datura</taxon>
    </lineage>
</organism>
<comment type="subcellular location">
    <subcellularLocation>
        <location evidence="3">Cytoplasm</location>
    </subcellularLocation>
    <subcellularLocation>
        <location evidence="2">Membrane</location>
        <topology evidence="2">Peripheral membrane protein</topology>
    </subcellularLocation>
</comment>
<dbReference type="InterPro" id="IPR042197">
    <property type="entry name" value="Apaf_helical"/>
</dbReference>
<evidence type="ECO:0000256" key="5">
    <source>
        <dbReference type="ARBA" id="ARBA00022490"/>
    </source>
</evidence>
<proteinExistence type="inferred from homology"/>
<evidence type="ECO:0000256" key="7">
    <source>
        <dbReference type="ARBA" id="ARBA00022667"/>
    </source>
</evidence>
<evidence type="ECO:0000259" key="17">
    <source>
        <dbReference type="Pfam" id="PF23598"/>
    </source>
</evidence>